<dbReference type="InterPro" id="IPR002913">
    <property type="entry name" value="START_lipid-bd_dom"/>
</dbReference>
<dbReference type="Gene3D" id="3.30.420.10">
    <property type="entry name" value="Ribonuclease H-like superfamily/Ribonuclease H"/>
    <property type="match status" value="1"/>
</dbReference>
<dbReference type="InterPro" id="IPR036397">
    <property type="entry name" value="RNaseH_sf"/>
</dbReference>
<feature type="domain" description="START" evidence="6">
    <location>
        <begin position="1128"/>
        <end position="1188"/>
    </location>
</feature>
<comment type="caution">
    <text evidence="8">The sequence shown here is derived from an EMBL/GenBank/DDBJ whole genome shotgun (WGS) entry which is preliminary data.</text>
</comment>
<dbReference type="OrthoDB" id="1729718at2759"/>
<evidence type="ECO:0000256" key="5">
    <source>
        <dbReference type="SAM" id="MobiDB-lite"/>
    </source>
</evidence>
<evidence type="ECO:0000256" key="2">
    <source>
        <dbReference type="ARBA" id="ARBA00022723"/>
    </source>
</evidence>
<proteinExistence type="predicted"/>
<dbReference type="InterPro" id="IPR001584">
    <property type="entry name" value="Integrase_cat-core"/>
</dbReference>
<dbReference type="GO" id="GO:0008289">
    <property type="term" value="F:lipid binding"/>
    <property type="evidence" value="ECO:0007669"/>
    <property type="project" value="InterPro"/>
</dbReference>
<keyword evidence="1" id="KW-0645">Protease</keyword>
<dbReference type="SUPFAM" id="SSF53098">
    <property type="entry name" value="Ribonuclease H-like"/>
    <property type="match status" value="1"/>
</dbReference>
<dbReference type="PANTHER" id="PTHR42648:SF28">
    <property type="entry name" value="TRANSPOSON-ENCODED PROTEIN WITH RIBONUCLEASE H-LIKE AND RETROVIRUS ZINC FINGER-LIKE DOMAINS"/>
    <property type="match status" value="1"/>
</dbReference>
<dbReference type="GO" id="GO:0046872">
    <property type="term" value="F:metal ion binding"/>
    <property type="evidence" value="ECO:0007669"/>
    <property type="project" value="UniProtKB-KW"/>
</dbReference>
<accession>A0A8J5ZKL2</accession>
<evidence type="ECO:0000256" key="3">
    <source>
        <dbReference type="ARBA" id="ARBA00022750"/>
    </source>
</evidence>
<dbReference type="PROSITE" id="PS50848">
    <property type="entry name" value="START"/>
    <property type="match status" value="1"/>
</dbReference>
<name>A0A8J5ZKL2_9ROSI</name>
<evidence type="ECO:0000259" key="7">
    <source>
        <dbReference type="PROSITE" id="PS50994"/>
    </source>
</evidence>
<dbReference type="CDD" id="cd09272">
    <property type="entry name" value="RNase_HI_RT_Ty1"/>
    <property type="match status" value="1"/>
</dbReference>
<dbReference type="GO" id="GO:0015074">
    <property type="term" value="P:DNA integration"/>
    <property type="evidence" value="ECO:0007669"/>
    <property type="project" value="InterPro"/>
</dbReference>
<dbReference type="SUPFAM" id="SSF55961">
    <property type="entry name" value="Bet v1-like"/>
    <property type="match status" value="1"/>
</dbReference>
<gene>
    <name evidence="8" type="ORF">CXB51_000488</name>
</gene>
<feature type="compositionally biased region" description="Basic and acidic residues" evidence="5">
    <location>
        <begin position="188"/>
        <end position="205"/>
    </location>
</feature>
<keyword evidence="3" id="KW-0064">Aspartyl protease</keyword>
<dbReference type="Pfam" id="PF22936">
    <property type="entry name" value="Pol_BBD"/>
    <property type="match status" value="1"/>
</dbReference>
<feature type="compositionally biased region" description="Basic residues" evidence="5">
    <location>
        <begin position="206"/>
        <end position="216"/>
    </location>
</feature>
<dbReference type="InterPro" id="IPR054722">
    <property type="entry name" value="PolX-like_BBD"/>
</dbReference>
<dbReference type="Pfam" id="PF01852">
    <property type="entry name" value="START"/>
    <property type="match status" value="1"/>
</dbReference>
<dbReference type="GO" id="GO:0004190">
    <property type="term" value="F:aspartic-type endopeptidase activity"/>
    <property type="evidence" value="ECO:0007669"/>
    <property type="project" value="UniProtKB-KW"/>
</dbReference>
<reference evidence="8 9" key="1">
    <citation type="journal article" date="2021" name="bioRxiv">
        <title>The Gossypium anomalum genome as a resource for cotton improvement and evolutionary analysis of hybrid incompatibility.</title>
        <authorList>
            <person name="Grover C.E."/>
            <person name="Yuan D."/>
            <person name="Arick M.A."/>
            <person name="Miller E.R."/>
            <person name="Hu G."/>
            <person name="Peterson D.G."/>
            <person name="Wendel J.F."/>
            <person name="Udall J.A."/>
        </authorList>
    </citation>
    <scope>NUCLEOTIDE SEQUENCE [LARGE SCALE GENOMIC DNA]</scope>
    <source>
        <strain evidence="8">JFW-Udall</strain>
        <tissue evidence="8">Leaf</tissue>
    </source>
</reference>
<evidence type="ECO:0000256" key="1">
    <source>
        <dbReference type="ARBA" id="ARBA00022670"/>
    </source>
</evidence>
<feature type="domain" description="Integrase catalytic" evidence="7">
    <location>
        <begin position="425"/>
        <end position="592"/>
    </location>
</feature>
<evidence type="ECO:0000313" key="8">
    <source>
        <dbReference type="EMBL" id="KAG8502711.1"/>
    </source>
</evidence>
<dbReference type="Pfam" id="PF25597">
    <property type="entry name" value="SH3_retrovirus"/>
    <property type="match status" value="1"/>
</dbReference>
<dbReference type="Pfam" id="PF25797">
    <property type="entry name" value="PDF2_C"/>
    <property type="match status" value="1"/>
</dbReference>
<dbReference type="Pfam" id="PF13976">
    <property type="entry name" value="gag_pre-integrs"/>
    <property type="match status" value="1"/>
</dbReference>
<dbReference type="PROSITE" id="PS50994">
    <property type="entry name" value="INTEGRASE"/>
    <property type="match status" value="1"/>
</dbReference>
<dbReference type="Pfam" id="PF00665">
    <property type="entry name" value="rve"/>
    <property type="match status" value="1"/>
</dbReference>
<dbReference type="InterPro" id="IPR043502">
    <property type="entry name" value="DNA/RNA_pol_sf"/>
</dbReference>
<dbReference type="Proteomes" id="UP000701853">
    <property type="component" value="Chromosome 1"/>
</dbReference>
<keyword evidence="4" id="KW-0378">Hydrolase</keyword>
<dbReference type="PANTHER" id="PTHR42648">
    <property type="entry name" value="TRANSPOSASE, PUTATIVE-RELATED"/>
    <property type="match status" value="1"/>
</dbReference>
<sequence length="1322" mass="150331">MASLKYEIPLLDRNTRFALWQIKMQAVLAQMDLEDALLGIDKMPSTLTDEEKKRKDRKDVMKEKTAAALWKRLEQICMSKTLTSKLHMKQRLYAHCLEEGASVHEHITVFKEILSNLEAMEVQYDKEDLGLILLCSLPPFYSTFRDTILYSRESLTVDEVYDSLTSYDKMKHLVVKPDSQGEGLIVRGRQDRNADDDRGRTQERNHRGKSKSRSKYSNRDKTCNFCKKKGHIKSECYKLQNKIKREAANQKGKQPENSGEADVVEDYSDGELLVASVNDSKVSEEWILDSGCTFHMSPNRDWFTTYETVSEGVVLMGNNASCKIAGVGTIKVKMFDGIVRTLSDVRHGREKLPTVTGDAAVASSSLSDDDITKLWHMRLGHMSENGMIELSKRGLLDGQGICKLNFCEHYVFGKQKRVRFTRGIHNTKGTLEYIHSDLWGPSRVPSRGGANYMLTFIDDFSRKVWAFFLKQKSDVFSAFKSWKIMIEKQTRKQIKYLRTANGLEFCSDEFNRLCKSEGIMRHLTVCHTPQQIGVTERMNRTIMEKVRCMLSNANLPKSFWAEATSTACFLINRSPSVAIEKKTPQEVWSGNPVNYSDLKIFGCPAYAHIDNGKLEPRSIKCVFLGYKAGVKGYKLWCPENRKAVISRDVVFDETAMIPNLSLKDSSNKENQKQVEHQINTETRREIKPPKKYAEADLVAYALNVAEDIDANQEPSNYSEAVFKKKEGTPGVEEPRYKARLVAKGYSQIPGVDFTDVFSPVVKHSSIRALLGIVAMNDLELEQLDVKTAFLHGELEEDIYMQQPEGFIVSEKEDYVCLLRKSLYGLKQSPRQWYKRFDSFMASYDFKRSSLDSYVYFKKNSNGSFVYLLLYVDDMLIAAKDKGEIRKVKAQLSEEFEMKDLGPAKKILGMEILKDRKASKLYLSQKGYIEKVLYDEIEYMSHVPYSSAVGSLMYAMVCSRPDLSYAVSAFGRTKEGVIGYVDADFAGDLDRRRSLTGYVFTIGGCAISWKATLQTIVALSTTEAEYMAITEACKEAIWLKGLFSELNEDLQISTVFCDSQSAIFLTKDQMFHERTKHIDVRFHFVCDIIARGDIVVSKISTHENPADMMTKSLPITKFEHCLDLFRRRPSGCVIQEVGNRGSEVTWIEHVEVDSRSFHPIFRPIVSLGFAFSAKRWIATINRHCQWLTTSMARTAPTADGVLIPQEGRESLLKLAEKMTKNIFNNINSCSENVWSGLPQNFAAQDVRLRYGNILKVPGKPSGNIVIFTTSTHIPVPMEVLFDFLRHERTRNKREREVPSPGLQSWCSACTRASRAVVYGGLKA</sequence>
<dbReference type="InterPro" id="IPR012337">
    <property type="entry name" value="RNaseH-like_sf"/>
</dbReference>
<organism evidence="8 9">
    <name type="scientific">Gossypium anomalum</name>
    <dbReference type="NCBI Taxonomy" id="47600"/>
    <lineage>
        <taxon>Eukaryota</taxon>
        <taxon>Viridiplantae</taxon>
        <taxon>Streptophyta</taxon>
        <taxon>Embryophyta</taxon>
        <taxon>Tracheophyta</taxon>
        <taxon>Spermatophyta</taxon>
        <taxon>Magnoliopsida</taxon>
        <taxon>eudicotyledons</taxon>
        <taxon>Gunneridae</taxon>
        <taxon>Pentapetalae</taxon>
        <taxon>rosids</taxon>
        <taxon>malvids</taxon>
        <taxon>Malvales</taxon>
        <taxon>Malvaceae</taxon>
        <taxon>Malvoideae</taxon>
        <taxon>Gossypium</taxon>
    </lineage>
</organism>
<dbReference type="Pfam" id="PF07727">
    <property type="entry name" value="RVT_2"/>
    <property type="match status" value="1"/>
</dbReference>
<dbReference type="InterPro" id="IPR013103">
    <property type="entry name" value="RVT_2"/>
</dbReference>
<dbReference type="GO" id="GO:0006508">
    <property type="term" value="P:proteolysis"/>
    <property type="evidence" value="ECO:0007669"/>
    <property type="project" value="UniProtKB-KW"/>
</dbReference>
<protein>
    <submittedName>
        <fullName evidence="8">Uncharacterized protein</fullName>
    </submittedName>
</protein>
<dbReference type="Pfam" id="PF14223">
    <property type="entry name" value="Retrotran_gag_2"/>
    <property type="match status" value="1"/>
</dbReference>
<evidence type="ECO:0000256" key="4">
    <source>
        <dbReference type="ARBA" id="ARBA00022801"/>
    </source>
</evidence>
<dbReference type="EMBL" id="JAHUZN010000001">
    <property type="protein sequence ID" value="KAG8502711.1"/>
    <property type="molecule type" value="Genomic_DNA"/>
</dbReference>
<dbReference type="InterPro" id="IPR039537">
    <property type="entry name" value="Retrotran_Ty1/copia-like"/>
</dbReference>
<evidence type="ECO:0000313" key="9">
    <source>
        <dbReference type="Proteomes" id="UP000701853"/>
    </source>
</evidence>
<dbReference type="GO" id="GO:0003676">
    <property type="term" value="F:nucleic acid binding"/>
    <property type="evidence" value="ECO:0007669"/>
    <property type="project" value="InterPro"/>
</dbReference>
<keyword evidence="9" id="KW-1185">Reference proteome</keyword>
<feature type="region of interest" description="Disordered" evidence="5">
    <location>
        <begin position="182"/>
        <end position="219"/>
    </location>
</feature>
<dbReference type="InterPro" id="IPR025724">
    <property type="entry name" value="GAG-pre-integrase_dom"/>
</dbReference>
<keyword evidence="2" id="KW-0479">Metal-binding</keyword>
<dbReference type="InterPro" id="IPR057993">
    <property type="entry name" value="HD-Zip_IV_C"/>
</dbReference>
<evidence type="ECO:0000259" key="6">
    <source>
        <dbReference type="PROSITE" id="PS50848"/>
    </source>
</evidence>
<dbReference type="SUPFAM" id="SSF56672">
    <property type="entry name" value="DNA/RNA polymerases"/>
    <property type="match status" value="1"/>
</dbReference>
<dbReference type="InterPro" id="IPR057670">
    <property type="entry name" value="SH3_retrovirus"/>
</dbReference>